<accession>A0A6B0UQS0</accession>
<sequence>MFLAVLTILLPRKMSFLASTSSKLSLLSPFVSAWATNSRASLLACTGFSGSLYISSSWRLARPSPFWSMLCRNSRMRSFFHSSLLCRVVSSGVSCANSSSDSCSSPFSSRLLMMSFTILSSETWLCSG</sequence>
<name>A0A6B0UQS0_IXORI</name>
<proteinExistence type="predicted"/>
<dbReference type="AlphaFoldDB" id="A0A6B0UQS0"/>
<organism evidence="1">
    <name type="scientific">Ixodes ricinus</name>
    <name type="common">Common tick</name>
    <name type="synonym">Acarus ricinus</name>
    <dbReference type="NCBI Taxonomy" id="34613"/>
    <lineage>
        <taxon>Eukaryota</taxon>
        <taxon>Metazoa</taxon>
        <taxon>Ecdysozoa</taxon>
        <taxon>Arthropoda</taxon>
        <taxon>Chelicerata</taxon>
        <taxon>Arachnida</taxon>
        <taxon>Acari</taxon>
        <taxon>Parasitiformes</taxon>
        <taxon>Ixodida</taxon>
        <taxon>Ixodoidea</taxon>
        <taxon>Ixodidae</taxon>
        <taxon>Ixodinae</taxon>
        <taxon>Ixodes</taxon>
    </lineage>
</organism>
<dbReference type="EMBL" id="GIFC01009923">
    <property type="protein sequence ID" value="MXU92006.1"/>
    <property type="molecule type" value="Transcribed_RNA"/>
</dbReference>
<reference evidence="1" key="1">
    <citation type="submission" date="2019-12" db="EMBL/GenBank/DDBJ databases">
        <title>An insight into the sialome of adult female Ixodes ricinus ticks feeding for 6 days.</title>
        <authorList>
            <person name="Perner J."/>
            <person name="Ribeiro J.M.C."/>
        </authorList>
    </citation>
    <scope>NUCLEOTIDE SEQUENCE</scope>
    <source>
        <strain evidence="1">Semi-engorged</strain>
        <tissue evidence="1">Salivary glands</tissue>
    </source>
</reference>
<evidence type="ECO:0000313" key="1">
    <source>
        <dbReference type="EMBL" id="MXU92006.1"/>
    </source>
</evidence>
<protein>
    <submittedName>
        <fullName evidence="1">Putative secreted protein</fullName>
    </submittedName>
</protein>